<name>A0A1B6IIF4_9HEMI</name>
<feature type="compositionally biased region" description="Basic and acidic residues" evidence="1">
    <location>
        <begin position="59"/>
        <end position="70"/>
    </location>
</feature>
<feature type="non-terminal residue" evidence="2">
    <location>
        <position position="1"/>
    </location>
</feature>
<protein>
    <submittedName>
        <fullName evidence="2">Uncharacterized protein</fullName>
    </submittedName>
</protein>
<dbReference type="AlphaFoldDB" id="A0A1B6IIF4"/>
<evidence type="ECO:0000313" key="2">
    <source>
        <dbReference type="EMBL" id="JAS86698.1"/>
    </source>
</evidence>
<dbReference type="EMBL" id="GECU01021008">
    <property type="protein sequence ID" value="JAS86698.1"/>
    <property type="molecule type" value="Transcribed_RNA"/>
</dbReference>
<reference evidence="2" key="1">
    <citation type="submission" date="2015-11" db="EMBL/GenBank/DDBJ databases">
        <title>De novo transcriptome assembly of four potential Pierce s Disease insect vectors from Arizona vineyards.</title>
        <authorList>
            <person name="Tassone E.E."/>
        </authorList>
    </citation>
    <scope>NUCLEOTIDE SEQUENCE</scope>
</reference>
<sequence length="134" mass="14626">VQLLPLPAEQSEERSQQPREQVPRSSPKKRSSTEVSGSGTMGEGSHSTVHQLPLPAEQSEERNPEPREPVARNIPKKRSSKQIAGSMGGSSQQLSLYEEPTRKNPATSPPSSPSKIRKESGPTFPLYDVGESLR</sequence>
<proteinExistence type="predicted"/>
<organism evidence="2">
    <name type="scientific">Homalodisca liturata</name>
    <dbReference type="NCBI Taxonomy" id="320908"/>
    <lineage>
        <taxon>Eukaryota</taxon>
        <taxon>Metazoa</taxon>
        <taxon>Ecdysozoa</taxon>
        <taxon>Arthropoda</taxon>
        <taxon>Hexapoda</taxon>
        <taxon>Insecta</taxon>
        <taxon>Pterygota</taxon>
        <taxon>Neoptera</taxon>
        <taxon>Paraneoptera</taxon>
        <taxon>Hemiptera</taxon>
        <taxon>Auchenorrhyncha</taxon>
        <taxon>Membracoidea</taxon>
        <taxon>Cicadellidae</taxon>
        <taxon>Cicadellinae</taxon>
        <taxon>Proconiini</taxon>
        <taxon>Homalodisca</taxon>
    </lineage>
</organism>
<feature type="non-terminal residue" evidence="2">
    <location>
        <position position="134"/>
    </location>
</feature>
<gene>
    <name evidence="2" type="ORF">g.40682</name>
</gene>
<feature type="region of interest" description="Disordered" evidence="1">
    <location>
        <begin position="1"/>
        <end position="134"/>
    </location>
</feature>
<evidence type="ECO:0000256" key="1">
    <source>
        <dbReference type="SAM" id="MobiDB-lite"/>
    </source>
</evidence>
<accession>A0A1B6IIF4</accession>